<dbReference type="Gene3D" id="1.25.10.10">
    <property type="entry name" value="Leucine-rich Repeat Variant"/>
    <property type="match status" value="2"/>
</dbReference>
<evidence type="ECO:0000313" key="1">
    <source>
        <dbReference type="EMBL" id="MFC5641925.1"/>
    </source>
</evidence>
<dbReference type="Proteomes" id="UP001596066">
    <property type="component" value="Unassembled WGS sequence"/>
</dbReference>
<comment type="caution">
    <text evidence="1">The sequence shown here is derived from an EMBL/GenBank/DDBJ whole genome shotgun (WGS) entry which is preliminary data.</text>
</comment>
<sequence length="518" mass="56667">MAMRGGGVPDEWQDLFAGIEAVAALPGIRSAWPSGLSHGQSGDVLVRLLGLVTGLEMEKLPVEAVEAGIAHPHRRVRMRMAEHQRGMSLDQWVRLIASEPEGVYRRRIRAMAAWHCPRPSEADFEGWAGDVDPQVRLRALWFRGLPGHVAAALAADPDPEVRTAACGEAWPHLDAERRSALESDAVPQVRDAAQKRAGLDRPMALEEYDALGTTEQWRAAREQHLDPGVARHLLRYPEYGLRATLAENAWLDADLVGALAEDSDDRVRAQVAVRPDATETIRAEVTAGLPAGHPHPRVLWVEDLHDDPDAMRRLASSASIAIRRSVARARRLPPDVLDRLARDPESSVRSTLAGHNESAPVDMLLDAAFGWPHPWPVLNRPDFPFDGLSGLGDDPDPMRRRLALYAPDATADLAERLADDPDEGVRFRAASDPRLSPATVLRLLASTDREFEEFRSTRGLPVPATHRIRAAAIRNPRLPVPTLIGLLRDPDTAQDAAANPAIPAAVAHRMIDLVAGAD</sequence>
<dbReference type="RefSeq" id="WP_346144170.1">
    <property type="nucleotide sequence ID" value="NZ_BAAAUA010000015.1"/>
</dbReference>
<organism evidence="1 2">
    <name type="scientific">Kitasatospora cinereorecta</name>
    <dbReference type="NCBI Taxonomy" id="285560"/>
    <lineage>
        <taxon>Bacteria</taxon>
        <taxon>Bacillati</taxon>
        <taxon>Actinomycetota</taxon>
        <taxon>Actinomycetes</taxon>
        <taxon>Kitasatosporales</taxon>
        <taxon>Streptomycetaceae</taxon>
        <taxon>Kitasatospora</taxon>
    </lineage>
</organism>
<keyword evidence="2" id="KW-1185">Reference proteome</keyword>
<proteinExistence type="predicted"/>
<dbReference type="EMBL" id="JBHSOC010000016">
    <property type="protein sequence ID" value="MFC5641925.1"/>
    <property type="molecule type" value="Genomic_DNA"/>
</dbReference>
<reference evidence="2" key="1">
    <citation type="journal article" date="2019" name="Int. J. Syst. Evol. Microbiol.">
        <title>The Global Catalogue of Microorganisms (GCM) 10K type strain sequencing project: providing services to taxonomists for standard genome sequencing and annotation.</title>
        <authorList>
            <consortium name="The Broad Institute Genomics Platform"/>
            <consortium name="The Broad Institute Genome Sequencing Center for Infectious Disease"/>
            <person name="Wu L."/>
            <person name="Ma J."/>
        </authorList>
    </citation>
    <scope>NUCLEOTIDE SEQUENCE [LARGE SCALE GENOMIC DNA]</scope>
    <source>
        <strain evidence="2">CGMCC 4.1622</strain>
    </source>
</reference>
<protein>
    <submittedName>
        <fullName evidence="1">PE-PGRS family protein</fullName>
    </submittedName>
</protein>
<accession>A0ABW0V7S2</accession>
<dbReference type="InterPro" id="IPR011989">
    <property type="entry name" value="ARM-like"/>
</dbReference>
<evidence type="ECO:0000313" key="2">
    <source>
        <dbReference type="Proteomes" id="UP001596066"/>
    </source>
</evidence>
<gene>
    <name evidence="1" type="ORF">ACFPZF_11245</name>
</gene>
<name>A0ABW0V7S2_9ACTN</name>
<dbReference type="SUPFAM" id="SSF48371">
    <property type="entry name" value="ARM repeat"/>
    <property type="match status" value="1"/>
</dbReference>
<dbReference type="InterPro" id="IPR016024">
    <property type="entry name" value="ARM-type_fold"/>
</dbReference>